<name>A0ABX9XEM2_9FLAO</name>
<dbReference type="EMBL" id="RJTW01000002">
    <property type="protein sequence ID" value="ROH96592.1"/>
    <property type="molecule type" value="Genomic_DNA"/>
</dbReference>
<organism evidence="1 2">
    <name type="scientific">Chryseobacterium cucumeris</name>
    <dbReference type="NCBI Taxonomy" id="1813611"/>
    <lineage>
        <taxon>Bacteria</taxon>
        <taxon>Pseudomonadati</taxon>
        <taxon>Bacteroidota</taxon>
        <taxon>Flavobacteriia</taxon>
        <taxon>Flavobacteriales</taxon>
        <taxon>Weeksellaceae</taxon>
        <taxon>Chryseobacterium group</taxon>
        <taxon>Chryseobacterium</taxon>
    </lineage>
</organism>
<keyword evidence="2" id="KW-1185">Reference proteome</keyword>
<accession>A0ABX9XEM2</accession>
<comment type="caution">
    <text evidence="1">The sequence shown here is derived from an EMBL/GenBank/DDBJ whole genome shotgun (WGS) entry which is preliminary data.</text>
</comment>
<sequence>MMIYNHLAKLMEKHKEHSKEPYSEVKKYIPSVELKKIPPEKALHLLRKAGYDINEEQSDEIMEFIYIIVKLTLKEFFTSD</sequence>
<proteinExistence type="predicted"/>
<gene>
    <name evidence="1" type="ORF">EGI15_02010</name>
</gene>
<evidence type="ECO:0000313" key="1">
    <source>
        <dbReference type="EMBL" id="ROH96592.1"/>
    </source>
</evidence>
<protein>
    <submittedName>
        <fullName evidence="1">Uncharacterized protein</fullName>
    </submittedName>
</protein>
<evidence type="ECO:0000313" key="2">
    <source>
        <dbReference type="Proteomes" id="UP000281899"/>
    </source>
</evidence>
<reference evidence="1 2" key="1">
    <citation type="submission" date="2018-11" db="EMBL/GenBank/DDBJ databases">
        <title>Proposal to divide the Flavobacteriaceae and reorganize its genera based on Amino Acid Identity values calculated from whole genome sequences.</title>
        <authorList>
            <person name="Nicholson A.C."/>
            <person name="Gulvik C.A."/>
            <person name="Whitney A.M."/>
            <person name="Humrighouse B.W."/>
            <person name="Bell M."/>
            <person name="Holmes B."/>
            <person name="Steigerwalt A."/>
            <person name="Villarma A."/>
            <person name="Sheth M."/>
            <person name="Batra D."/>
            <person name="Pryor J."/>
            <person name="Bernardet J.-F."/>
            <person name="Hugo C."/>
            <person name="Kampfer P."/>
            <person name="Newman J."/>
            <person name="Mcquiston J.R."/>
        </authorList>
    </citation>
    <scope>NUCLEOTIDE SEQUENCE [LARGE SCALE GENOMIC DNA]</scope>
    <source>
        <strain evidence="1 2">G0235</strain>
    </source>
</reference>
<dbReference type="Proteomes" id="UP000281899">
    <property type="component" value="Unassembled WGS sequence"/>
</dbReference>